<dbReference type="Pfam" id="PF09485">
    <property type="entry name" value="CRISPR_Cse2"/>
    <property type="match status" value="1"/>
</dbReference>
<comment type="caution">
    <text evidence="1">The sequence shown here is derived from an EMBL/GenBank/DDBJ whole genome shotgun (WGS) entry which is preliminary data.</text>
</comment>
<dbReference type="InterPro" id="IPR038287">
    <property type="entry name" value="Cse2_sf"/>
</dbReference>
<dbReference type="Gene3D" id="1.10.520.40">
    <property type="entry name" value="CRISPR-associated protein Cse2"/>
    <property type="match status" value="1"/>
</dbReference>
<organism evidence="1 2">
    <name type="scientific">Humitalea rosea</name>
    <dbReference type="NCBI Taxonomy" id="990373"/>
    <lineage>
        <taxon>Bacteria</taxon>
        <taxon>Pseudomonadati</taxon>
        <taxon>Pseudomonadota</taxon>
        <taxon>Alphaproteobacteria</taxon>
        <taxon>Acetobacterales</taxon>
        <taxon>Roseomonadaceae</taxon>
        <taxon>Humitalea</taxon>
    </lineage>
</organism>
<keyword evidence="2" id="KW-1185">Reference proteome</keyword>
<gene>
    <name evidence="1" type="ORF">C8P66_11475</name>
</gene>
<dbReference type="AlphaFoldDB" id="A0A2W7ICU6"/>
<dbReference type="NCBIfam" id="TIGR02548">
    <property type="entry name" value="casB_cse2"/>
    <property type="match status" value="1"/>
</dbReference>
<evidence type="ECO:0000313" key="2">
    <source>
        <dbReference type="Proteomes" id="UP000249688"/>
    </source>
</evidence>
<dbReference type="RefSeq" id="WP_111398764.1">
    <property type="nucleotide sequence ID" value="NZ_QKYU01000014.1"/>
</dbReference>
<dbReference type="InterPro" id="IPR013382">
    <property type="entry name" value="CRISPR-assoc_prot_Cse2"/>
</dbReference>
<accession>A0A2W7ICU6</accession>
<dbReference type="EMBL" id="QKYU01000014">
    <property type="protein sequence ID" value="PZW44786.1"/>
    <property type="molecule type" value="Genomic_DNA"/>
</dbReference>
<dbReference type="Proteomes" id="UP000249688">
    <property type="component" value="Unassembled WGS sequence"/>
</dbReference>
<name>A0A2W7ICU6_9PROT</name>
<sequence>MIRTPQGVIGWWRGLVPDQSRPNPSERAGDRAALARLRRCASLAEAMQEPATIALFRQCGATDEKDLVAIALAAAVLAHVRRDRPGERLARQIGPDSPDKPETATLKPLRFRRLLEASEPEECLIVFRRLVALAGGEANVADLSRALFDWPDLHRGPETKRRWIFTYWNAEPAPPATPAKDTAA</sequence>
<protein>
    <submittedName>
        <fullName evidence="1">CRISPR system Cascade subunit CasB</fullName>
    </submittedName>
</protein>
<dbReference type="OrthoDB" id="7274589at2"/>
<reference evidence="1 2" key="1">
    <citation type="submission" date="2018-06" db="EMBL/GenBank/DDBJ databases">
        <title>Genomic Encyclopedia of Archaeal and Bacterial Type Strains, Phase II (KMG-II): from individual species to whole genera.</title>
        <authorList>
            <person name="Goeker M."/>
        </authorList>
    </citation>
    <scope>NUCLEOTIDE SEQUENCE [LARGE SCALE GENOMIC DNA]</scope>
    <source>
        <strain evidence="1 2">DSM 24525</strain>
    </source>
</reference>
<evidence type="ECO:0000313" key="1">
    <source>
        <dbReference type="EMBL" id="PZW44786.1"/>
    </source>
</evidence>
<proteinExistence type="predicted"/>